<dbReference type="AlphaFoldDB" id="A0A1W5ZYE6"/>
<feature type="transmembrane region" description="Helical" evidence="1">
    <location>
        <begin position="7"/>
        <end position="28"/>
    </location>
</feature>
<dbReference type="STRING" id="402384.HM131_16620"/>
<keyword evidence="1" id="KW-1133">Transmembrane helix</keyword>
<feature type="transmembrane region" description="Helical" evidence="1">
    <location>
        <begin position="34"/>
        <end position="54"/>
    </location>
</feature>
<evidence type="ECO:0000313" key="2">
    <source>
        <dbReference type="EMBL" id="ARI78358.1"/>
    </source>
</evidence>
<sequence length="72" mass="8349">MLRTKALPNLLLSVSFLILLLFLSVSLITSNYNYFLASLVTIGLINTSIWFDPLPFKYAQRNKKKAIRIRKF</sequence>
<dbReference type="KEGG" id="hmn:HM131_16620"/>
<dbReference type="Proteomes" id="UP000192527">
    <property type="component" value="Chromosome"/>
</dbReference>
<name>A0A1W5ZYE6_9BACI</name>
<accession>A0A1W5ZYE6</accession>
<keyword evidence="3" id="KW-1185">Reference proteome</keyword>
<organism evidence="2 3">
    <name type="scientific">Halobacillus mangrovi</name>
    <dbReference type="NCBI Taxonomy" id="402384"/>
    <lineage>
        <taxon>Bacteria</taxon>
        <taxon>Bacillati</taxon>
        <taxon>Bacillota</taxon>
        <taxon>Bacilli</taxon>
        <taxon>Bacillales</taxon>
        <taxon>Bacillaceae</taxon>
        <taxon>Halobacillus</taxon>
    </lineage>
</organism>
<evidence type="ECO:0000313" key="3">
    <source>
        <dbReference type="Proteomes" id="UP000192527"/>
    </source>
</evidence>
<keyword evidence="1" id="KW-0472">Membrane</keyword>
<proteinExistence type="predicted"/>
<keyword evidence="1" id="KW-0812">Transmembrane</keyword>
<dbReference type="EMBL" id="CP020772">
    <property type="protein sequence ID" value="ARI78358.1"/>
    <property type="molecule type" value="Genomic_DNA"/>
</dbReference>
<evidence type="ECO:0000256" key="1">
    <source>
        <dbReference type="SAM" id="Phobius"/>
    </source>
</evidence>
<gene>
    <name evidence="2" type="ORF">HM131_16620</name>
</gene>
<reference evidence="2 3" key="1">
    <citation type="submission" date="2017-04" db="EMBL/GenBank/DDBJ databases">
        <title>The whole genome sequencing and assembly of Halobacillus mangrovi strain.</title>
        <authorList>
            <person name="Lee S.-J."/>
            <person name="Park M.-K."/>
            <person name="Kim J.-Y."/>
            <person name="Lee Y.-J."/>
            <person name="Yi H."/>
            <person name="Bahn Y.-S."/>
            <person name="Kim J.F."/>
            <person name="Lee D.-W."/>
        </authorList>
    </citation>
    <scope>NUCLEOTIDE SEQUENCE [LARGE SCALE GENOMIC DNA]</scope>
    <source>
        <strain evidence="2 3">KTB 131</strain>
    </source>
</reference>
<protein>
    <submittedName>
        <fullName evidence="2">Uncharacterized protein</fullName>
    </submittedName>
</protein>